<dbReference type="EMBL" id="CAJVPM010040121">
    <property type="protein sequence ID" value="CAG8702592.1"/>
    <property type="molecule type" value="Genomic_DNA"/>
</dbReference>
<organism evidence="1 2">
    <name type="scientific">Scutellospora calospora</name>
    <dbReference type="NCBI Taxonomy" id="85575"/>
    <lineage>
        <taxon>Eukaryota</taxon>
        <taxon>Fungi</taxon>
        <taxon>Fungi incertae sedis</taxon>
        <taxon>Mucoromycota</taxon>
        <taxon>Glomeromycotina</taxon>
        <taxon>Glomeromycetes</taxon>
        <taxon>Diversisporales</taxon>
        <taxon>Gigasporaceae</taxon>
        <taxon>Scutellospora</taxon>
    </lineage>
</organism>
<feature type="non-terminal residue" evidence="1">
    <location>
        <position position="63"/>
    </location>
</feature>
<reference evidence="1" key="1">
    <citation type="submission" date="2021-06" db="EMBL/GenBank/DDBJ databases">
        <authorList>
            <person name="Kallberg Y."/>
            <person name="Tangrot J."/>
            <person name="Rosling A."/>
        </authorList>
    </citation>
    <scope>NUCLEOTIDE SEQUENCE</scope>
    <source>
        <strain evidence="1">AU212A</strain>
    </source>
</reference>
<keyword evidence="2" id="KW-1185">Reference proteome</keyword>
<evidence type="ECO:0000313" key="2">
    <source>
        <dbReference type="Proteomes" id="UP000789860"/>
    </source>
</evidence>
<protein>
    <submittedName>
        <fullName evidence="1">2724_t:CDS:1</fullName>
    </submittedName>
</protein>
<comment type="caution">
    <text evidence="1">The sequence shown here is derived from an EMBL/GenBank/DDBJ whole genome shotgun (WGS) entry which is preliminary data.</text>
</comment>
<gene>
    <name evidence="1" type="ORF">SCALOS_LOCUS10555</name>
</gene>
<name>A0ACA9PCW0_9GLOM</name>
<sequence>MSTKKSYSKHEIWNNFHDNSDKTKVICNLCDQSYLKSSSSIVINMKNHFKRQHNKEFIETLQK</sequence>
<proteinExistence type="predicted"/>
<accession>A0ACA9PCW0</accession>
<dbReference type="Proteomes" id="UP000789860">
    <property type="component" value="Unassembled WGS sequence"/>
</dbReference>
<evidence type="ECO:0000313" key="1">
    <source>
        <dbReference type="EMBL" id="CAG8702592.1"/>
    </source>
</evidence>